<name>A0A1Y1UDY3_9TREE</name>
<feature type="compositionally biased region" description="Low complexity" evidence="6">
    <location>
        <begin position="1"/>
        <end position="11"/>
    </location>
</feature>
<dbReference type="InParanoid" id="A0A1Y1UDY3"/>
<protein>
    <recommendedName>
        <fullName evidence="7">GRF-type domain-containing protein</fullName>
    </recommendedName>
</protein>
<proteinExistence type="predicted"/>
<gene>
    <name evidence="8" type="ORF">BD324DRAFT_631497</name>
</gene>
<reference evidence="8 9" key="1">
    <citation type="submission" date="2017-03" db="EMBL/GenBank/DDBJ databases">
        <title>Widespread Adenine N6-methylation of Active Genes in Fungi.</title>
        <authorList>
            <consortium name="DOE Joint Genome Institute"/>
            <person name="Mondo S.J."/>
            <person name="Dannebaum R.O."/>
            <person name="Kuo R.C."/>
            <person name="Louie K.B."/>
            <person name="Bewick A.J."/>
            <person name="Labutti K."/>
            <person name="Haridas S."/>
            <person name="Kuo A."/>
            <person name="Salamov A."/>
            <person name="Ahrendt S.R."/>
            <person name="Lau R."/>
            <person name="Bowen B.P."/>
            <person name="Lipzen A."/>
            <person name="Sullivan W."/>
            <person name="Andreopoulos W.B."/>
            <person name="Clum A."/>
            <person name="Lindquist E."/>
            <person name="Daum C."/>
            <person name="Northen T.R."/>
            <person name="Ramamoorthy G."/>
            <person name="Schmitz R.J."/>
            <person name="Gryganskyi A."/>
            <person name="Culley D."/>
            <person name="Magnuson J."/>
            <person name="James T.Y."/>
            <person name="O'Malley M.A."/>
            <person name="Stajich J.E."/>
            <person name="Spatafora J.W."/>
            <person name="Visel A."/>
            <person name="Grigoriev I.V."/>
        </authorList>
    </citation>
    <scope>NUCLEOTIDE SEQUENCE [LARGE SCALE GENOMIC DNA]</scope>
    <source>
        <strain evidence="8 9">NRRL Y-17943</strain>
    </source>
</reference>
<dbReference type="PANTHER" id="PTHR33680">
    <property type="entry name" value="OS07G0190500 PROTEIN"/>
    <property type="match status" value="1"/>
</dbReference>
<dbReference type="GO" id="GO:0008270">
    <property type="term" value="F:zinc ion binding"/>
    <property type="evidence" value="ECO:0007669"/>
    <property type="project" value="UniProtKB-KW"/>
</dbReference>
<feature type="region of interest" description="Disordered" evidence="6">
    <location>
        <begin position="69"/>
        <end position="179"/>
    </location>
</feature>
<evidence type="ECO:0000259" key="7">
    <source>
        <dbReference type="PROSITE" id="PS51999"/>
    </source>
</evidence>
<dbReference type="STRING" id="4999.A0A1Y1UDY3"/>
<evidence type="ECO:0000256" key="4">
    <source>
        <dbReference type="PROSITE-ProRule" id="PRU01343"/>
    </source>
</evidence>
<dbReference type="EMBL" id="NBSH01000010">
    <property type="protein sequence ID" value="ORX35747.1"/>
    <property type="molecule type" value="Genomic_DNA"/>
</dbReference>
<evidence type="ECO:0000313" key="9">
    <source>
        <dbReference type="Proteomes" id="UP000193218"/>
    </source>
</evidence>
<evidence type="ECO:0000256" key="3">
    <source>
        <dbReference type="ARBA" id="ARBA00022833"/>
    </source>
</evidence>
<dbReference type="AlphaFoldDB" id="A0A1Y1UDY3"/>
<sequence>MSRVTTRVNTRTRNEQDDDEEVPKCSGHQRLAKQFVAGPTAKNPGRSFYACPLSRNDPQRCKFFQWADESEKTTVATPGEGHRLGGRQLQTPPQTHEIDWSKVDTDKLEREASASQSSQQAVNTTPLNERLSSLAKRKTDDEDVTPVKRIHLDPQSPFVTSPMHPALSPSTHHLEEVSEHLHRQDRLIKAGQAAKEGLRSQINRLKDRNAELEARVKQLESQIEQMRRG</sequence>
<dbReference type="Proteomes" id="UP000193218">
    <property type="component" value="Unassembled WGS sequence"/>
</dbReference>
<organism evidence="8 9">
    <name type="scientific">Kockovaella imperatae</name>
    <dbReference type="NCBI Taxonomy" id="4999"/>
    <lineage>
        <taxon>Eukaryota</taxon>
        <taxon>Fungi</taxon>
        <taxon>Dikarya</taxon>
        <taxon>Basidiomycota</taxon>
        <taxon>Agaricomycotina</taxon>
        <taxon>Tremellomycetes</taxon>
        <taxon>Tremellales</taxon>
        <taxon>Cuniculitremaceae</taxon>
        <taxon>Kockovaella</taxon>
    </lineage>
</organism>
<feature type="compositionally biased region" description="Polar residues" evidence="6">
    <location>
        <begin position="122"/>
        <end position="131"/>
    </location>
</feature>
<feature type="region of interest" description="Disordered" evidence="6">
    <location>
        <begin position="1"/>
        <end position="29"/>
    </location>
</feature>
<dbReference type="GeneID" id="33558248"/>
<evidence type="ECO:0000256" key="6">
    <source>
        <dbReference type="SAM" id="MobiDB-lite"/>
    </source>
</evidence>
<evidence type="ECO:0000256" key="2">
    <source>
        <dbReference type="ARBA" id="ARBA00022771"/>
    </source>
</evidence>
<dbReference type="PANTHER" id="PTHR33680:SF1">
    <property type="entry name" value="OS05G0489500 PROTEIN"/>
    <property type="match status" value="1"/>
</dbReference>
<evidence type="ECO:0000313" key="8">
    <source>
        <dbReference type="EMBL" id="ORX35747.1"/>
    </source>
</evidence>
<feature type="domain" description="GRF-type" evidence="7">
    <location>
        <begin position="25"/>
        <end position="70"/>
    </location>
</feature>
<feature type="compositionally biased region" description="Basic and acidic residues" evidence="6">
    <location>
        <begin position="96"/>
        <end position="112"/>
    </location>
</feature>
<keyword evidence="1" id="KW-0479">Metal-binding</keyword>
<keyword evidence="5" id="KW-0175">Coiled coil</keyword>
<dbReference type="RefSeq" id="XP_021869911.1">
    <property type="nucleotide sequence ID" value="XM_022016439.1"/>
</dbReference>
<evidence type="ECO:0000256" key="1">
    <source>
        <dbReference type="ARBA" id="ARBA00022723"/>
    </source>
</evidence>
<dbReference type="OrthoDB" id="5418639at2759"/>
<feature type="coiled-coil region" evidence="5">
    <location>
        <begin position="188"/>
        <end position="229"/>
    </location>
</feature>
<keyword evidence="3" id="KW-0862">Zinc</keyword>
<dbReference type="InterPro" id="IPR010666">
    <property type="entry name" value="Znf_GRF"/>
</dbReference>
<accession>A0A1Y1UDY3</accession>
<comment type="caution">
    <text evidence="8">The sequence shown here is derived from an EMBL/GenBank/DDBJ whole genome shotgun (WGS) entry which is preliminary data.</text>
</comment>
<keyword evidence="9" id="KW-1185">Reference proteome</keyword>
<dbReference type="PROSITE" id="PS51999">
    <property type="entry name" value="ZF_GRF"/>
    <property type="match status" value="1"/>
</dbReference>
<evidence type="ECO:0000256" key="5">
    <source>
        <dbReference type="SAM" id="Coils"/>
    </source>
</evidence>
<keyword evidence="2 4" id="KW-0863">Zinc-finger</keyword>
<dbReference type="Pfam" id="PF06839">
    <property type="entry name" value="Zn_ribbon_GRF"/>
    <property type="match status" value="1"/>
</dbReference>